<comment type="caution">
    <text evidence="2">The sequence shown here is derived from an EMBL/GenBank/DDBJ whole genome shotgun (WGS) entry which is preliminary data.</text>
</comment>
<sequence>MRLILFFLFCFLSVPVFAQLPSEKETLVRLNKHFYEIPPEDTINHAYNKLVSSLGNSAKLERIYTLNQRLRRVVLTKHTRYEDLDRVTEQYGDYNELEWRKSENLLIPKFSTEYFFNDAVVGQVVSDSRHLFRVARNGENELTPQRFNDFEPQINGPKKDWYEFVSKQFRLSTKLQPDRPEEYRIAVLVNEHGMVDKIEWANPLEGNPKVAAQYIRVVELWGNNFTPALDVFGNPVSKWLLIPFRIEGKIRYQIEFID</sequence>
<keyword evidence="3" id="KW-1185">Reference proteome</keyword>
<protein>
    <recommendedName>
        <fullName evidence="4">TonB-like protein</fullName>
    </recommendedName>
</protein>
<evidence type="ECO:0000313" key="2">
    <source>
        <dbReference type="EMBL" id="GAA0878761.1"/>
    </source>
</evidence>
<accession>A0ABN1MZ49</accession>
<proteinExistence type="predicted"/>
<evidence type="ECO:0000256" key="1">
    <source>
        <dbReference type="SAM" id="SignalP"/>
    </source>
</evidence>
<evidence type="ECO:0000313" key="3">
    <source>
        <dbReference type="Proteomes" id="UP001500469"/>
    </source>
</evidence>
<keyword evidence="1" id="KW-0732">Signal</keyword>
<organism evidence="2 3">
    <name type="scientific">Algoriphagus jejuensis</name>
    <dbReference type="NCBI Taxonomy" id="419934"/>
    <lineage>
        <taxon>Bacteria</taxon>
        <taxon>Pseudomonadati</taxon>
        <taxon>Bacteroidota</taxon>
        <taxon>Cytophagia</taxon>
        <taxon>Cytophagales</taxon>
        <taxon>Cyclobacteriaceae</taxon>
        <taxon>Algoriphagus</taxon>
    </lineage>
</organism>
<feature type="chain" id="PRO_5046177770" description="TonB-like protein" evidence="1">
    <location>
        <begin position="19"/>
        <end position="258"/>
    </location>
</feature>
<feature type="signal peptide" evidence="1">
    <location>
        <begin position="1"/>
        <end position="18"/>
    </location>
</feature>
<gene>
    <name evidence="2" type="ORF">GCM10009119_17290</name>
</gene>
<dbReference type="EMBL" id="BAAAFI010000007">
    <property type="protein sequence ID" value="GAA0878761.1"/>
    <property type="molecule type" value="Genomic_DNA"/>
</dbReference>
<evidence type="ECO:0008006" key="4">
    <source>
        <dbReference type="Google" id="ProtNLM"/>
    </source>
</evidence>
<reference evidence="2 3" key="1">
    <citation type="journal article" date="2019" name="Int. J. Syst. Evol. Microbiol.">
        <title>The Global Catalogue of Microorganisms (GCM) 10K type strain sequencing project: providing services to taxonomists for standard genome sequencing and annotation.</title>
        <authorList>
            <consortium name="The Broad Institute Genomics Platform"/>
            <consortium name="The Broad Institute Genome Sequencing Center for Infectious Disease"/>
            <person name="Wu L."/>
            <person name="Ma J."/>
        </authorList>
    </citation>
    <scope>NUCLEOTIDE SEQUENCE [LARGE SCALE GENOMIC DNA]</scope>
    <source>
        <strain evidence="2 3">JCM 16112</strain>
    </source>
</reference>
<dbReference type="Proteomes" id="UP001500469">
    <property type="component" value="Unassembled WGS sequence"/>
</dbReference>
<dbReference type="RefSeq" id="WP_343850462.1">
    <property type="nucleotide sequence ID" value="NZ_BAAAFI010000007.1"/>
</dbReference>
<name>A0ABN1MZ49_9BACT</name>